<feature type="signal peptide" evidence="1">
    <location>
        <begin position="1"/>
        <end position="23"/>
    </location>
</feature>
<dbReference type="EMBL" id="ABCK01000026">
    <property type="protein sequence ID" value="EDM25657.1"/>
    <property type="molecule type" value="Genomic_DNA"/>
</dbReference>
<evidence type="ECO:0000313" key="3">
    <source>
        <dbReference type="Proteomes" id="UP000004947"/>
    </source>
</evidence>
<accession>A6DRX2</accession>
<reference evidence="2 3" key="1">
    <citation type="journal article" date="2010" name="J. Bacteriol.">
        <title>Genome sequence of Lentisphaera araneosa HTCC2155T, the type species of the order Lentisphaerales in the phylum Lentisphaerae.</title>
        <authorList>
            <person name="Thrash J.C."/>
            <person name="Cho J.C."/>
            <person name="Vergin K.L."/>
            <person name="Morris R.M."/>
            <person name="Giovannoni S.J."/>
        </authorList>
    </citation>
    <scope>NUCLEOTIDE SEQUENCE [LARGE SCALE GENOMIC DNA]</scope>
    <source>
        <strain evidence="2 3">HTCC2155</strain>
    </source>
</reference>
<comment type="caution">
    <text evidence="2">The sequence shown here is derived from an EMBL/GenBank/DDBJ whole genome shotgun (WGS) entry which is preliminary data.</text>
</comment>
<dbReference type="RefSeq" id="WP_007280590.1">
    <property type="nucleotide sequence ID" value="NZ_ABCK01000026.1"/>
</dbReference>
<dbReference type="STRING" id="313628.LNTAR_25225"/>
<dbReference type="OrthoDB" id="9760116at2"/>
<name>A6DRX2_9BACT</name>
<sequence>MNFTKTLTGLSALMLSSMLTLSAANNENAWRIDTAEDWKTAQREIQGLKVDDNLLSLVDQQGVYHSKLQRFEQKRSAQSMTLTASTKWENWEATKKKITPPTLGDAPIFLVKGPNDYWIMGRNRNKKTKGFEAKEANLEGFDVPLKTTPHPHLFDAPGAAQRNQGGYNAWQSRDMINWVHHGSVTPKHAKWSTTAEFVDGKAYIYYDFPNDQDPHLYIDDDLTDGKPGKDMGLAFKDPSDGSDCTIIRDLDGKFHLIYEDYSPINARKHSWDSPLAGHAISEDGKGDFKILAPAVDDRTEPTGKFAEYPHPHWHLEDPKNFPGKTLQEDNREYRLKKGDTRAFAKYEIHSPTQNAYGDWASIAIGGQYYLVGDYHPANKKIRIGIFTSPSLDQKFELIGELGNGHPDPDIGFAEGKFYLINQTNKDYVSPGPWVEKVEARVGVDTTNDGKVDTWSDWQQVKEKYDYIKGFSKQVKRLPASMDLSQLPEGYGFCFELKLSDTTKNKSKPEINSFELKFK</sequence>
<dbReference type="SUPFAM" id="SSF75005">
    <property type="entry name" value="Arabinanase/levansucrase/invertase"/>
    <property type="match status" value="2"/>
</dbReference>
<dbReference type="AlphaFoldDB" id="A6DRX2"/>
<proteinExistence type="predicted"/>
<dbReference type="eggNOG" id="ENOG502Z88C">
    <property type="taxonomic scope" value="Bacteria"/>
</dbReference>
<gene>
    <name evidence="2" type="ORF">LNTAR_25225</name>
</gene>
<evidence type="ECO:0000256" key="1">
    <source>
        <dbReference type="SAM" id="SignalP"/>
    </source>
</evidence>
<dbReference type="Proteomes" id="UP000004947">
    <property type="component" value="Unassembled WGS sequence"/>
</dbReference>
<keyword evidence="1" id="KW-0732">Signal</keyword>
<dbReference type="Gene3D" id="2.115.10.20">
    <property type="entry name" value="Glycosyl hydrolase domain, family 43"/>
    <property type="match status" value="1"/>
</dbReference>
<keyword evidence="3" id="KW-1185">Reference proteome</keyword>
<organism evidence="2 3">
    <name type="scientific">Lentisphaera araneosa HTCC2155</name>
    <dbReference type="NCBI Taxonomy" id="313628"/>
    <lineage>
        <taxon>Bacteria</taxon>
        <taxon>Pseudomonadati</taxon>
        <taxon>Lentisphaerota</taxon>
        <taxon>Lentisphaeria</taxon>
        <taxon>Lentisphaerales</taxon>
        <taxon>Lentisphaeraceae</taxon>
        <taxon>Lentisphaera</taxon>
    </lineage>
</organism>
<evidence type="ECO:0000313" key="2">
    <source>
        <dbReference type="EMBL" id="EDM25657.1"/>
    </source>
</evidence>
<feature type="chain" id="PRO_5002694722" evidence="1">
    <location>
        <begin position="24"/>
        <end position="518"/>
    </location>
</feature>
<dbReference type="InterPro" id="IPR023296">
    <property type="entry name" value="Glyco_hydro_beta-prop_sf"/>
</dbReference>
<protein>
    <submittedName>
        <fullName evidence="2">Uncharacterized protein</fullName>
    </submittedName>
</protein>